<name>A0AB35RUR0_9ENTR</name>
<dbReference type="GO" id="GO:0006355">
    <property type="term" value="P:regulation of DNA-templated transcription"/>
    <property type="evidence" value="ECO:0007669"/>
    <property type="project" value="InterPro"/>
</dbReference>
<dbReference type="AlphaFoldDB" id="A0AB35RUR0"/>
<dbReference type="Proteomes" id="UP001286589">
    <property type="component" value="Unassembled WGS sequence"/>
</dbReference>
<dbReference type="InterPro" id="IPR010985">
    <property type="entry name" value="Ribbon_hlx_hlx"/>
</dbReference>
<reference evidence="2 3" key="1">
    <citation type="submission" date="2023-10" db="EMBL/GenBank/DDBJ databases">
        <title>Phytobacter spp. The emergence of a new genus of hospital-origin enterobacteria encoding carbapenemases in Argentina.</title>
        <authorList>
            <person name="Vay C."/>
            <person name="Almuzara M."/>
            <person name="Traglia G.M."/>
            <person name="Campos J."/>
        </authorList>
    </citation>
    <scope>NUCLEOTIDE SEQUENCE [LARGE SCALE GENOMIC DNA]</scope>
    <source>
        <strain evidence="2 3">CVMA36</strain>
    </source>
</reference>
<dbReference type="GO" id="GO:0043565">
    <property type="term" value="F:sequence-specific DNA binding"/>
    <property type="evidence" value="ECO:0007669"/>
    <property type="project" value="UniProtKB-ARBA"/>
</dbReference>
<evidence type="ECO:0000259" key="1">
    <source>
        <dbReference type="Pfam" id="PF03869"/>
    </source>
</evidence>
<accession>A0AB35RUR0</accession>
<dbReference type="SUPFAM" id="SSF47598">
    <property type="entry name" value="Ribbon-helix-helix"/>
    <property type="match status" value="1"/>
</dbReference>
<evidence type="ECO:0000313" key="2">
    <source>
        <dbReference type="EMBL" id="MDV2865849.1"/>
    </source>
</evidence>
<dbReference type="InterPro" id="IPR013321">
    <property type="entry name" value="Arc_rbn_hlx_hlx"/>
</dbReference>
<gene>
    <name evidence="2" type="ORF">R0H02_25765</name>
</gene>
<organism evidence="2 3">
    <name type="scientific">Phytobacter ursingii</name>
    <dbReference type="NCBI Taxonomy" id="1972431"/>
    <lineage>
        <taxon>Bacteria</taxon>
        <taxon>Pseudomonadati</taxon>
        <taxon>Pseudomonadota</taxon>
        <taxon>Gammaproteobacteria</taxon>
        <taxon>Enterobacterales</taxon>
        <taxon>Enterobacteriaceae</taxon>
        <taxon>Phytobacter</taxon>
    </lineage>
</organism>
<dbReference type="InterPro" id="IPR005569">
    <property type="entry name" value="Arc_DNA-bd_dom"/>
</dbReference>
<comment type="caution">
    <text evidence="2">The sequence shown here is derived from an EMBL/GenBank/DDBJ whole genome shotgun (WGS) entry which is preliminary data.</text>
</comment>
<dbReference type="EMBL" id="JAWJAC010000032">
    <property type="protein sequence ID" value="MDV2865849.1"/>
    <property type="molecule type" value="Genomic_DNA"/>
</dbReference>
<dbReference type="RefSeq" id="WP_317101704.1">
    <property type="nucleotide sequence ID" value="NZ_JAWJAC010000032.1"/>
</dbReference>
<protein>
    <submittedName>
        <fullName evidence="2">Arc family DNA-binding protein</fullName>
    </submittedName>
</protein>
<feature type="domain" description="Arc-like DNA binding" evidence="1">
    <location>
        <begin position="51"/>
        <end position="86"/>
    </location>
</feature>
<sequence length="132" mass="15399">MTVKFEHWLDFILGRENDFVIDSSAGNNAHEQAWMWREGERVLIPGKTSGYSMRLPQNLADEIRTMARIHKRSLNDEMLTSLMNSLGYLTERILDNNEDTQALKVLTMAFEWYLREKISEAKKVPLPWGKPD</sequence>
<proteinExistence type="predicted"/>
<evidence type="ECO:0000313" key="3">
    <source>
        <dbReference type="Proteomes" id="UP001286589"/>
    </source>
</evidence>
<dbReference type="Gene3D" id="1.10.1220.10">
    <property type="entry name" value="Met repressor-like"/>
    <property type="match status" value="1"/>
</dbReference>
<keyword evidence="2" id="KW-0238">DNA-binding</keyword>
<dbReference type="Pfam" id="PF03869">
    <property type="entry name" value="Arc"/>
    <property type="match status" value="1"/>
</dbReference>
<keyword evidence="3" id="KW-1185">Reference proteome</keyword>